<dbReference type="RefSeq" id="WP_080522842.1">
    <property type="nucleotide sequence ID" value="NZ_LPUF01000001.1"/>
</dbReference>
<keyword evidence="3" id="KW-1185">Reference proteome</keyword>
<comment type="caution">
    <text evidence="2">The sequence shown here is derived from an EMBL/GenBank/DDBJ whole genome shotgun (WGS) entry which is preliminary data.</text>
</comment>
<evidence type="ECO:0000313" key="2">
    <source>
        <dbReference type="EMBL" id="OQK18237.1"/>
    </source>
</evidence>
<reference evidence="2 3" key="1">
    <citation type="submission" date="2015-12" db="EMBL/GenBank/DDBJ databases">
        <authorList>
            <person name="Shamseldin A."/>
            <person name="Moawad H."/>
            <person name="Abd El-Rahim W.M."/>
            <person name="Sadowsky M.J."/>
        </authorList>
    </citation>
    <scope>NUCLEOTIDE SEQUENCE [LARGE SCALE GENOMIC DNA]</scope>
    <source>
        <strain evidence="2 3">WF1</strain>
    </source>
</reference>
<sequence length="425" mass="49133">MKAVPFFLSTVLLLPMPSANSAWNWNGTVKAKVQGDNRYTRYTDDSQVFGEVWGSFVAFDNESWRTSLDFVARQSSLFGFEGDIYQLVIEKLIEQWDTTIQAGRFQRSDSLGFYSLDGVAVRYQLPNQGLTFNVYGGRPTRQEDVRTVQGDWLYGLELMSNQQLDWDNRILPIKTWLFRFGFQQFHDEHTSTRLTMANTIEGEFEQSYLHAYELSFMATLETNTGVFEEVYSSLLLDITEASRIRVSYSLYEPKIPYPTFKEKFYSDYHQGRQDLVRVSYDQELTETFSYHIGGKRAARNEGEDIGYGFDAGVRSHYFRNFVLSGDFDMLEFGTSSSYNLYFSSEYSLSRKSLLVLDLAYSLDESPLYGQNKAAGTQLGYRYKLFSDVFIDISGSYIVNSRLDNEYQAGLQATWYFDNFQPKAKL</sequence>
<proteinExistence type="predicted"/>
<evidence type="ECO:0000313" key="3">
    <source>
        <dbReference type="Proteomes" id="UP000191980"/>
    </source>
</evidence>
<dbReference type="AlphaFoldDB" id="A0A1V8M9M0"/>
<dbReference type="STRING" id="1420851.AU255_10505"/>
<dbReference type="Proteomes" id="UP000191980">
    <property type="component" value="Unassembled WGS sequence"/>
</dbReference>
<organism evidence="2 3">
    <name type="scientific">Methyloprofundus sedimenti</name>
    <dbReference type="NCBI Taxonomy" id="1420851"/>
    <lineage>
        <taxon>Bacteria</taxon>
        <taxon>Pseudomonadati</taxon>
        <taxon>Pseudomonadota</taxon>
        <taxon>Gammaproteobacteria</taxon>
        <taxon>Methylococcales</taxon>
        <taxon>Methylococcaceae</taxon>
        <taxon>Methyloprofundus</taxon>
    </lineage>
</organism>
<keyword evidence="1" id="KW-0732">Signal</keyword>
<feature type="signal peptide" evidence="1">
    <location>
        <begin position="1"/>
        <end position="21"/>
    </location>
</feature>
<name>A0A1V8M9M0_9GAMM</name>
<protein>
    <recommendedName>
        <fullName evidence="4">Alginate export domain-containing protein</fullName>
    </recommendedName>
</protein>
<dbReference type="OrthoDB" id="7065134at2"/>
<evidence type="ECO:0008006" key="4">
    <source>
        <dbReference type="Google" id="ProtNLM"/>
    </source>
</evidence>
<evidence type="ECO:0000256" key="1">
    <source>
        <dbReference type="SAM" id="SignalP"/>
    </source>
</evidence>
<accession>A0A1V8M9M0</accession>
<gene>
    <name evidence="2" type="ORF">AU255_10505</name>
</gene>
<dbReference type="EMBL" id="LPUF01000001">
    <property type="protein sequence ID" value="OQK18237.1"/>
    <property type="molecule type" value="Genomic_DNA"/>
</dbReference>
<feature type="chain" id="PRO_5012686670" description="Alginate export domain-containing protein" evidence="1">
    <location>
        <begin position="22"/>
        <end position="425"/>
    </location>
</feature>